<evidence type="ECO:0000256" key="1">
    <source>
        <dbReference type="SAM" id="Phobius"/>
    </source>
</evidence>
<dbReference type="Pfam" id="PF07331">
    <property type="entry name" value="TctB"/>
    <property type="match status" value="1"/>
</dbReference>
<feature type="transmembrane region" description="Helical" evidence="1">
    <location>
        <begin position="79"/>
        <end position="106"/>
    </location>
</feature>
<feature type="transmembrane region" description="Helical" evidence="1">
    <location>
        <begin position="41"/>
        <end position="59"/>
    </location>
</feature>
<feature type="transmembrane region" description="Helical" evidence="1">
    <location>
        <begin position="12"/>
        <end position="29"/>
    </location>
</feature>
<evidence type="ECO:0000259" key="2">
    <source>
        <dbReference type="Pfam" id="PF07331"/>
    </source>
</evidence>
<keyword evidence="1" id="KW-1133">Transmembrane helix</keyword>
<dbReference type="RefSeq" id="WP_354153117.1">
    <property type="nucleotide sequence ID" value="NZ_JBEPMN010000024.1"/>
</dbReference>
<dbReference type="Proteomes" id="UP001549143">
    <property type="component" value="Unassembled WGS sequence"/>
</dbReference>
<keyword evidence="1" id="KW-0812">Transmembrane</keyword>
<proteinExistence type="predicted"/>
<feature type="transmembrane region" description="Helical" evidence="1">
    <location>
        <begin position="118"/>
        <end position="140"/>
    </location>
</feature>
<gene>
    <name evidence="3" type="ORF">ABID44_003675</name>
</gene>
<keyword evidence="4" id="KW-1185">Reference proteome</keyword>
<organism evidence="3 4">
    <name type="scientific">Aquamicrobium ahrensii</name>
    <dbReference type="NCBI Taxonomy" id="469551"/>
    <lineage>
        <taxon>Bacteria</taxon>
        <taxon>Pseudomonadati</taxon>
        <taxon>Pseudomonadota</taxon>
        <taxon>Alphaproteobacteria</taxon>
        <taxon>Hyphomicrobiales</taxon>
        <taxon>Phyllobacteriaceae</taxon>
        <taxon>Aquamicrobium</taxon>
    </lineage>
</organism>
<reference evidence="3 4" key="1">
    <citation type="submission" date="2024-06" db="EMBL/GenBank/DDBJ databases">
        <title>Genomic Encyclopedia of Type Strains, Phase IV (KMG-IV): sequencing the most valuable type-strain genomes for metagenomic binning, comparative biology and taxonomic classification.</title>
        <authorList>
            <person name="Goeker M."/>
        </authorList>
    </citation>
    <scope>NUCLEOTIDE SEQUENCE [LARGE SCALE GENOMIC DNA]</scope>
    <source>
        <strain evidence="3 4">DSM 19730</strain>
    </source>
</reference>
<name>A0ABV2KTB7_9HYPH</name>
<keyword evidence="1" id="KW-0472">Membrane</keyword>
<sequence>MTFNRSDVGAGAIFIAIGLFFGLTTVFELDIGTARRMGPGYFPVMLAGILIALGLAVTLKGMGQADPERGPLPWRGLVVLLSVPVIFGMLVRPLGLAPVLLLTTFITSFASRRMSVPVAIAMSVGLTIFCVAVFSFGLGLPLRLFGSWVEPFTRPIFGVR</sequence>
<comment type="caution">
    <text evidence="3">The sequence shown here is derived from an EMBL/GenBank/DDBJ whole genome shotgun (WGS) entry which is preliminary data.</text>
</comment>
<evidence type="ECO:0000313" key="3">
    <source>
        <dbReference type="EMBL" id="MET3663319.1"/>
    </source>
</evidence>
<protein>
    <submittedName>
        <fullName evidence="3">Vacuolar-type H+-ATPase subunit I/STV1</fullName>
    </submittedName>
</protein>
<dbReference type="InterPro" id="IPR009936">
    <property type="entry name" value="DUF1468"/>
</dbReference>
<evidence type="ECO:0000313" key="4">
    <source>
        <dbReference type="Proteomes" id="UP001549143"/>
    </source>
</evidence>
<feature type="domain" description="DUF1468" evidence="2">
    <location>
        <begin position="10"/>
        <end position="142"/>
    </location>
</feature>
<accession>A0ABV2KTB7</accession>
<dbReference type="EMBL" id="JBEPMN010000024">
    <property type="protein sequence ID" value="MET3663319.1"/>
    <property type="molecule type" value="Genomic_DNA"/>
</dbReference>